<dbReference type="AlphaFoldDB" id="A0AAN9SUU2"/>
<keyword evidence="2" id="KW-1185">Reference proteome</keyword>
<gene>
    <name evidence="1" type="ORF">VNO78_07790</name>
</gene>
<accession>A0AAN9SUU2</accession>
<name>A0AAN9SUU2_PSOTE</name>
<reference evidence="1 2" key="1">
    <citation type="submission" date="2024-01" db="EMBL/GenBank/DDBJ databases">
        <title>The genomes of 5 underutilized Papilionoideae crops provide insights into root nodulation and disease resistanc.</title>
        <authorList>
            <person name="Jiang F."/>
        </authorList>
    </citation>
    <scope>NUCLEOTIDE SEQUENCE [LARGE SCALE GENOMIC DNA]</scope>
    <source>
        <strain evidence="1">DUOXIRENSHENG_FW03</strain>
        <tissue evidence="1">Leaves</tissue>
    </source>
</reference>
<evidence type="ECO:0000313" key="1">
    <source>
        <dbReference type="EMBL" id="KAK7406170.1"/>
    </source>
</evidence>
<comment type="caution">
    <text evidence="1">The sequence shown here is derived from an EMBL/GenBank/DDBJ whole genome shotgun (WGS) entry which is preliminary data.</text>
</comment>
<dbReference type="EMBL" id="JAYMYS010000002">
    <property type="protein sequence ID" value="KAK7406170.1"/>
    <property type="molecule type" value="Genomic_DNA"/>
</dbReference>
<organism evidence="1 2">
    <name type="scientific">Psophocarpus tetragonolobus</name>
    <name type="common">Winged bean</name>
    <name type="synonym">Dolichos tetragonolobus</name>
    <dbReference type="NCBI Taxonomy" id="3891"/>
    <lineage>
        <taxon>Eukaryota</taxon>
        <taxon>Viridiplantae</taxon>
        <taxon>Streptophyta</taxon>
        <taxon>Embryophyta</taxon>
        <taxon>Tracheophyta</taxon>
        <taxon>Spermatophyta</taxon>
        <taxon>Magnoliopsida</taxon>
        <taxon>eudicotyledons</taxon>
        <taxon>Gunneridae</taxon>
        <taxon>Pentapetalae</taxon>
        <taxon>rosids</taxon>
        <taxon>fabids</taxon>
        <taxon>Fabales</taxon>
        <taxon>Fabaceae</taxon>
        <taxon>Papilionoideae</taxon>
        <taxon>50 kb inversion clade</taxon>
        <taxon>NPAAA clade</taxon>
        <taxon>indigoferoid/millettioid clade</taxon>
        <taxon>Phaseoleae</taxon>
        <taxon>Psophocarpus</taxon>
    </lineage>
</organism>
<dbReference type="Proteomes" id="UP001386955">
    <property type="component" value="Unassembled WGS sequence"/>
</dbReference>
<evidence type="ECO:0000313" key="2">
    <source>
        <dbReference type="Proteomes" id="UP001386955"/>
    </source>
</evidence>
<sequence>MKKITMVCVARCTLINKVPFIGKGRAKIYTSLHSYKESPTMTRSLILLSPPQLDSQFRHFRAFFAIYKALADNLGRQVVSQTVVVTRFELVASFPAVVYGIRIFNGARAVKRVQKSM</sequence>
<proteinExistence type="predicted"/>
<protein>
    <submittedName>
        <fullName evidence="1">Uncharacterized protein</fullName>
    </submittedName>
</protein>